<dbReference type="RefSeq" id="WP_253755968.1">
    <property type="nucleotide sequence ID" value="NZ_JAMZDZ010000001.1"/>
</dbReference>
<dbReference type="PROSITE" id="PS50977">
    <property type="entry name" value="HTH_TETR_2"/>
    <property type="match status" value="1"/>
</dbReference>
<evidence type="ECO:0000256" key="5">
    <source>
        <dbReference type="SAM" id="MobiDB-lite"/>
    </source>
</evidence>
<dbReference type="EMBL" id="JBHSAY010000030">
    <property type="protein sequence ID" value="MFC4136454.1"/>
    <property type="molecule type" value="Genomic_DNA"/>
</dbReference>
<evidence type="ECO:0000256" key="2">
    <source>
        <dbReference type="ARBA" id="ARBA00023125"/>
    </source>
</evidence>
<dbReference type="Gene3D" id="1.10.10.60">
    <property type="entry name" value="Homeodomain-like"/>
    <property type="match status" value="1"/>
</dbReference>
<protein>
    <submittedName>
        <fullName evidence="7">TetR/AcrR family transcriptional regulator</fullName>
    </submittedName>
</protein>
<evidence type="ECO:0000313" key="8">
    <source>
        <dbReference type="Proteomes" id="UP001595816"/>
    </source>
</evidence>
<feature type="region of interest" description="Disordered" evidence="5">
    <location>
        <begin position="1"/>
        <end position="20"/>
    </location>
</feature>
<name>A0ABV8M2X4_9ACTN</name>
<keyword evidence="8" id="KW-1185">Reference proteome</keyword>
<evidence type="ECO:0000256" key="1">
    <source>
        <dbReference type="ARBA" id="ARBA00023015"/>
    </source>
</evidence>
<keyword evidence="2 4" id="KW-0238">DNA-binding</keyword>
<evidence type="ECO:0000313" key="7">
    <source>
        <dbReference type="EMBL" id="MFC4136454.1"/>
    </source>
</evidence>
<feature type="DNA-binding region" description="H-T-H motif" evidence="4">
    <location>
        <begin position="44"/>
        <end position="63"/>
    </location>
</feature>
<keyword evidence="3" id="KW-0804">Transcription</keyword>
<evidence type="ECO:0000256" key="3">
    <source>
        <dbReference type="ARBA" id="ARBA00023163"/>
    </source>
</evidence>
<feature type="domain" description="HTH tetR-type" evidence="6">
    <location>
        <begin position="21"/>
        <end position="81"/>
    </location>
</feature>
<keyword evidence="1" id="KW-0805">Transcription regulation</keyword>
<evidence type="ECO:0000256" key="4">
    <source>
        <dbReference type="PROSITE-ProRule" id="PRU00335"/>
    </source>
</evidence>
<comment type="caution">
    <text evidence="7">The sequence shown here is derived from an EMBL/GenBank/DDBJ whole genome shotgun (WGS) entry which is preliminary data.</text>
</comment>
<dbReference type="PRINTS" id="PR00455">
    <property type="entry name" value="HTHTETR"/>
</dbReference>
<dbReference type="InterPro" id="IPR050109">
    <property type="entry name" value="HTH-type_TetR-like_transc_reg"/>
</dbReference>
<proteinExistence type="predicted"/>
<dbReference type="InterPro" id="IPR001647">
    <property type="entry name" value="HTH_TetR"/>
</dbReference>
<dbReference type="PANTHER" id="PTHR30055">
    <property type="entry name" value="HTH-TYPE TRANSCRIPTIONAL REGULATOR RUTR"/>
    <property type="match status" value="1"/>
</dbReference>
<dbReference type="Gene3D" id="1.10.357.10">
    <property type="entry name" value="Tetracycline Repressor, domain 2"/>
    <property type="match status" value="1"/>
</dbReference>
<dbReference type="SUPFAM" id="SSF46689">
    <property type="entry name" value="Homeodomain-like"/>
    <property type="match status" value="1"/>
</dbReference>
<reference evidence="8" key="1">
    <citation type="journal article" date="2019" name="Int. J. Syst. Evol. Microbiol.">
        <title>The Global Catalogue of Microorganisms (GCM) 10K type strain sequencing project: providing services to taxonomists for standard genome sequencing and annotation.</title>
        <authorList>
            <consortium name="The Broad Institute Genomics Platform"/>
            <consortium name="The Broad Institute Genome Sequencing Center for Infectious Disease"/>
            <person name="Wu L."/>
            <person name="Ma J."/>
        </authorList>
    </citation>
    <scope>NUCLEOTIDE SEQUENCE [LARGE SCALE GENOMIC DNA]</scope>
    <source>
        <strain evidence="8">CGMCC 4.7289</strain>
    </source>
</reference>
<dbReference type="InterPro" id="IPR009057">
    <property type="entry name" value="Homeodomain-like_sf"/>
</dbReference>
<gene>
    <name evidence="7" type="ORF">ACFOZ4_38095</name>
</gene>
<dbReference type="Pfam" id="PF00440">
    <property type="entry name" value="TetR_N"/>
    <property type="match status" value="1"/>
</dbReference>
<organism evidence="7 8">
    <name type="scientific">Hamadaea flava</name>
    <dbReference type="NCBI Taxonomy" id="1742688"/>
    <lineage>
        <taxon>Bacteria</taxon>
        <taxon>Bacillati</taxon>
        <taxon>Actinomycetota</taxon>
        <taxon>Actinomycetes</taxon>
        <taxon>Micromonosporales</taxon>
        <taxon>Micromonosporaceae</taxon>
        <taxon>Hamadaea</taxon>
    </lineage>
</organism>
<sequence>MSAEPGESGSRELGLRERKKRQTREMISGIATGLFLERGFDPVTVAEVAKAADVSEKTVFNYFPRKEDLFLDRLPQLSEMVTAAVKTRDAKQSVAAAVQGLLTELVAQRHPISGYADPGYTRFWQVVIDSAALQARAREYVQELEDLLANLVAEAEGGQAGQFRARFAAAAIVTAYRTVFFDAARRILSGEDHQVVTAELPNQYARAFQAVERALDGL</sequence>
<accession>A0ABV8M2X4</accession>
<dbReference type="PANTHER" id="PTHR30055:SF234">
    <property type="entry name" value="HTH-TYPE TRANSCRIPTIONAL REGULATOR BETI"/>
    <property type="match status" value="1"/>
</dbReference>
<evidence type="ECO:0000259" key="6">
    <source>
        <dbReference type="PROSITE" id="PS50977"/>
    </source>
</evidence>
<dbReference type="Proteomes" id="UP001595816">
    <property type="component" value="Unassembled WGS sequence"/>
</dbReference>